<sequence length="294" mass="32760">MGIRDTANTDVFIYTTKNGLSSRQREQHCQKLTDAKKLDIVHNNTVTSNSEMPSVRLATPPSPIFACHPDDRTVDLDRFVDATEALSLSVLENDLLGGRIGSLGAIFVSGDFAICRRTPYRRGREAFDRRVGEEQGELSESRHRAIATARICRMPTASRAVGLKAMTIMERFTGDRQKDPKQSEHSRKPGELSLMQTRRCFFKVEFQWHGRKHPLYSSQVSATNSGGSIACHFFKSQPPSVPIAGCRRWTKPSMTPRMKLTESTGCQAGISAGFQPWGFSNDPPARTGDEYMMG</sequence>
<proteinExistence type="predicted"/>
<keyword evidence="2" id="KW-1185">Reference proteome</keyword>
<organism evidence="1 2">
    <name type="scientific">Colletotrichum lupini</name>
    <dbReference type="NCBI Taxonomy" id="145971"/>
    <lineage>
        <taxon>Eukaryota</taxon>
        <taxon>Fungi</taxon>
        <taxon>Dikarya</taxon>
        <taxon>Ascomycota</taxon>
        <taxon>Pezizomycotina</taxon>
        <taxon>Sordariomycetes</taxon>
        <taxon>Hypocreomycetidae</taxon>
        <taxon>Glomerellales</taxon>
        <taxon>Glomerellaceae</taxon>
        <taxon>Colletotrichum</taxon>
        <taxon>Colletotrichum acutatum species complex</taxon>
    </lineage>
</organism>
<evidence type="ECO:0000313" key="2">
    <source>
        <dbReference type="Proteomes" id="UP000830671"/>
    </source>
</evidence>
<dbReference type="RefSeq" id="XP_049144385.1">
    <property type="nucleotide sequence ID" value="XM_049287242.1"/>
</dbReference>
<accession>A0A9Q8WHA3</accession>
<dbReference type="Proteomes" id="UP000830671">
    <property type="component" value="Chromosome 4"/>
</dbReference>
<reference evidence="1" key="1">
    <citation type="journal article" date="2021" name="Mol. Plant Microbe Interact.">
        <title>Complete Genome Sequence of the Plant-Pathogenic Fungus Colletotrichum lupini.</title>
        <authorList>
            <person name="Baroncelli R."/>
            <person name="Pensec F."/>
            <person name="Da Lio D."/>
            <person name="Boufleur T."/>
            <person name="Vicente I."/>
            <person name="Sarrocco S."/>
            <person name="Picot A."/>
            <person name="Baraldi E."/>
            <person name="Sukno S."/>
            <person name="Thon M."/>
            <person name="Le Floch G."/>
        </authorList>
    </citation>
    <scope>NUCLEOTIDE SEQUENCE</scope>
    <source>
        <strain evidence="1">IMI 504893</strain>
    </source>
</reference>
<gene>
    <name evidence="1" type="ORF">CLUP02_08252</name>
</gene>
<dbReference type="AlphaFoldDB" id="A0A9Q8WHA3"/>
<dbReference type="GeneID" id="73342252"/>
<protein>
    <submittedName>
        <fullName evidence="1">Uncharacterized protein</fullName>
    </submittedName>
</protein>
<evidence type="ECO:0000313" key="1">
    <source>
        <dbReference type="EMBL" id="UQC82762.1"/>
    </source>
</evidence>
<dbReference type="EMBL" id="CP019476">
    <property type="protein sequence ID" value="UQC82762.1"/>
    <property type="molecule type" value="Genomic_DNA"/>
</dbReference>
<dbReference type="KEGG" id="clup:CLUP02_08252"/>
<name>A0A9Q8WHA3_9PEZI</name>